<protein>
    <submittedName>
        <fullName evidence="2">Uncharacterized protein</fullName>
    </submittedName>
</protein>
<dbReference type="AlphaFoldDB" id="A0A803N4G2"/>
<dbReference type="InterPro" id="IPR011043">
    <property type="entry name" value="Gal_Oxase/kelch_b-propeller"/>
</dbReference>
<dbReference type="SUPFAM" id="SSF50965">
    <property type="entry name" value="Galactose oxidase, central domain"/>
    <property type="match status" value="1"/>
</dbReference>
<feature type="region of interest" description="Disordered" evidence="1">
    <location>
        <begin position="85"/>
        <end position="105"/>
    </location>
</feature>
<dbReference type="EnsemblPlants" id="AUR62040278-RA">
    <property type="protein sequence ID" value="AUR62040278-RA:cds"/>
    <property type="gene ID" value="AUR62040278"/>
</dbReference>
<accession>A0A803N4G2</accession>
<dbReference type="GeneID" id="110717050"/>
<dbReference type="OrthoDB" id="1601039at2759"/>
<dbReference type="Gene3D" id="2.120.10.80">
    <property type="entry name" value="Kelch-type beta propeller"/>
    <property type="match status" value="1"/>
</dbReference>
<dbReference type="InterPro" id="IPR015915">
    <property type="entry name" value="Kelch-typ_b-propeller"/>
</dbReference>
<feature type="compositionally biased region" description="Basic residues" evidence="1">
    <location>
        <begin position="95"/>
        <end position="105"/>
    </location>
</feature>
<reference evidence="2" key="2">
    <citation type="submission" date="2021-03" db="UniProtKB">
        <authorList>
            <consortium name="EnsemblPlants"/>
        </authorList>
    </citation>
    <scope>IDENTIFICATION</scope>
</reference>
<sequence>MPEKMVVEKRGELKNKMIVGGMVIEPRNPLLIAPRDCCEIVYYVLDLNTAEVSSLPRIVVGNGCEPPVGVVGSTLYVFGGGKSFSSGDGDDSAKSKPKKGKRKQKGLFSCHMLDLTKPKDGWRLATAGLDQSPAVRANQAWPEGIVEFGGKIYVFDNSESGFIGEVFDPQHNNWRRLKSPPFPPPPCGDGDQLFDYRTLILPVMADHKRNRIIVYFQYISTMYAYYPCEDQWRCLVEDLKGGWQRWGEAVTIADDGVIYIHNPRMKAFFRAYDTVSKEWLNVRLSPEAEAKADYQSYLIYTRYDTLLHRGNGVLCLIFSAIPWDENPAFDHIVQFKVQLVNLNANSKEILVTPLSSQHYNLPSRCSTFLYLPV</sequence>
<organism evidence="2 3">
    <name type="scientific">Chenopodium quinoa</name>
    <name type="common">Quinoa</name>
    <dbReference type="NCBI Taxonomy" id="63459"/>
    <lineage>
        <taxon>Eukaryota</taxon>
        <taxon>Viridiplantae</taxon>
        <taxon>Streptophyta</taxon>
        <taxon>Embryophyta</taxon>
        <taxon>Tracheophyta</taxon>
        <taxon>Spermatophyta</taxon>
        <taxon>Magnoliopsida</taxon>
        <taxon>eudicotyledons</taxon>
        <taxon>Gunneridae</taxon>
        <taxon>Pentapetalae</taxon>
        <taxon>Caryophyllales</taxon>
        <taxon>Chenopodiaceae</taxon>
        <taxon>Chenopodioideae</taxon>
        <taxon>Atripliceae</taxon>
        <taxon>Chenopodium</taxon>
    </lineage>
</organism>
<name>A0A803N4G2_CHEQI</name>
<reference evidence="2" key="1">
    <citation type="journal article" date="2017" name="Nature">
        <title>The genome of Chenopodium quinoa.</title>
        <authorList>
            <person name="Jarvis D.E."/>
            <person name="Ho Y.S."/>
            <person name="Lightfoot D.J."/>
            <person name="Schmoeckel S.M."/>
            <person name="Li B."/>
            <person name="Borm T.J.A."/>
            <person name="Ohyanagi H."/>
            <person name="Mineta K."/>
            <person name="Michell C.T."/>
            <person name="Saber N."/>
            <person name="Kharbatia N.M."/>
            <person name="Rupper R.R."/>
            <person name="Sharp A.R."/>
            <person name="Dally N."/>
            <person name="Boughton B.A."/>
            <person name="Woo Y.H."/>
            <person name="Gao G."/>
            <person name="Schijlen E.G.W.M."/>
            <person name="Guo X."/>
            <person name="Momin A.A."/>
            <person name="Negrao S."/>
            <person name="Al-Babili S."/>
            <person name="Gehring C."/>
            <person name="Roessner U."/>
            <person name="Jung C."/>
            <person name="Murphy K."/>
            <person name="Arold S.T."/>
            <person name="Gojobori T."/>
            <person name="van der Linden C.G."/>
            <person name="van Loo E.N."/>
            <person name="Jellen E.N."/>
            <person name="Maughan P.J."/>
            <person name="Tester M."/>
        </authorList>
    </citation>
    <scope>NUCLEOTIDE SEQUENCE [LARGE SCALE GENOMIC DNA]</scope>
    <source>
        <strain evidence="2">cv. PI 614886</strain>
    </source>
</reference>
<dbReference type="RefSeq" id="XP_021751378.1">
    <property type="nucleotide sequence ID" value="XM_021895686.1"/>
</dbReference>
<evidence type="ECO:0000313" key="2">
    <source>
        <dbReference type="EnsemblPlants" id="AUR62040278-RA:cds"/>
    </source>
</evidence>
<keyword evidence="3" id="KW-1185">Reference proteome</keyword>
<proteinExistence type="predicted"/>
<dbReference type="Gramene" id="AUR62040278-RA">
    <property type="protein sequence ID" value="AUR62040278-RA:cds"/>
    <property type="gene ID" value="AUR62040278"/>
</dbReference>
<dbReference type="Proteomes" id="UP000596660">
    <property type="component" value="Unplaced"/>
</dbReference>
<evidence type="ECO:0000256" key="1">
    <source>
        <dbReference type="SAM" id="MobiDB-lite"/>
    </source>
</evidence>
<gene>
    <name evidence="2" type="primary">LOC110717050</name>
</gene>
<evidence type="ECO:0000313" key="3">
    <source>
        <dbReference type="Proteomes" id="UP000596660"/>
    </source>
</evidence>
<dbReference type="KEGG" id="cqi:110717050"/>